<dbReference type="eggNOG" id="COG1451">
    <property type="taxonomic scope" value="Bacteria"/>
</dbReference>
<dbReference type="Proteomes" id="UP000000422">
    <property type="component" value="Chromosome"/>
</dbReference>
<dbReference type="Gene3D" id="3.30.2010.10">
    <property type="entry name" value="Metalloproteases ('zincins'), catalytic domain"/>
    <property type="match status" value="1"/>
</dbReference>
<dbReference type="AlphaFoldDB" id="Q7MRJ4"/>
<sequence>MVNFCPNPNVKKVKNPLQTLPCPLEIRRSPQTKRVRLTLGADLILRLSAPMGYPKHRCLEFVHAQHEWITLHLERLTKAKENLEEILSAHEGEILLAGEWVSLASLPRPCPKSLRTLFQERLKDRLAFWSDQMGLYPERFSLRKTKNRLGSCSSNGALSFSLQLLFVPLEVLDYVIVHELAHLKHPNHSKAFWSLVRSHLPSFHESKIYLRQHHALHLRLQERI</sequence>
<evidence type="ECO:0000313" key="3">
    <source>
        <dbReference type="Proteomes" id="UP000000422"/>
    </source>
</evidence>
<dbReference type="STRING" id="273121.WS1298"/>
<dbReference type="PANTHER" id="PTHR30399:SF1">
    <property type="entry name" value="UTP PYROPHOSPHATASE"/>
    <property type="match status" value="1"/>
</dbReference>
<feature type="domain" description="YgjP-like metallopeptidase" evidence="1">
    <location>
        <begin position="114"/>
        <end position="213"/>
    </location>
</feature>
<name>Q7MRJ4_WOLSU</name>
<gene>
    <name evidence="2" type="ordered locus">WS1298</name>
</gene>
<dbReference type="CDD" id="cd07344">
    <property type="entry name" value="M48_yhfN_like"/>
    <property type="match status" value="1"/>
</dbReference>
<dbReference type="InterPro" id="IPR053136">
    <property type="entry name" value="UTP_pyrophosphatase-like"/>
</dbReference>
<organism evidence="3">
    <name type="scientific">Wolinella succinogenes (strain ATCC 29543 / DSM 1740 / CCUG 13145 / JCM 31913 / LMG 7466 / NCTC 11488 / FDC 602W)</name>
    <name type="common">Vibrio succinogenes</name>
    <dbReference type="NCBI Taxonomy" id="273121"/>
    <lineage>
        <taxon>Bacteria</taxon>
        <taxon>Pseudomonadati</taxon>
        <taxon>Campylobacterota</taxon>
        <taxon>Epsilonproteobacteria</taxon>
        <taxon>Campylobacterales</taxon>
        <taxon>Helicobacteraceae</taxon>
        <taxon>Wolinella</taxon>
    </lineage>
</organism>
<dbReference type="Pfam" id="PF01863">
    <property type="entry name" value="YgjP-like"/>
    <property type="match status" value="1"/>
</dbReference>
<dbReference type="HOGENOM" id="CLU_065947_2_1_7"/>
<dbReference type="PANTHER" id="PTHR30399">
    <property type="entry name" value="UNCHARACTERIZED PROTEIN YGJP"/>
    <property type="match status" value="1"/>
</dbReference>
<dbReference type="KEGG" id="wsu:WS1298"/>
<protein>
    <recommendedName>
        <fullName evidence="1">YgjP-like metallopeptidase domain-containing protein</fullName>
    </recommendedName>
</protein>
<evidence type="ECO:0000313" key="2">
    <source>
        <dbReference type="EMBL" id="CAE10375.1"/>
    </source>
</evidence>
<keyword evidence="3" id="KW-1185">Reference proteome</keyword>
<evidence type="ECO:0000259" key="1">
    <source>
        <dbReference type="Pfam" id="PF01863"/>
    </source>
</evidence>
<dbReference type="EMBL" id="BX571660">
    <property type="protein sequence ID" value="CAE10375.1"/>
    <property type="molecule type" value="Genomic_DNA"/>
</dbReference>
<accession>Q7MRJ4</accession>
<reference evidence="2 3" key="1">
    <citation type="journal article" date="2003" name="Proc. Natl. Acad. Sci. U.S.A.">
        <title>Complete genome sequence and analysis of Wolinella succinogenes.</title>
        <authorList>
            <person name="Baar C."/>
            <person name="Eppinger M."/>
            <person name="Raddatz G."/>
            <person name="Simon JM."/>
            <person name="Lanz C."/>
            <person name="Klimmek O."/>
            <person name="Nandakumar R."/>
            <person name="Gross R."/>
            <person name="Rosinus A."/>
            <person name="Keller H."/>
            <person name="Jagtap P."/>
            <person name="Linke B."/>
            <person name="Meyer F."/>
            <person name="Lederer H."/>
            <person name="Schuster S.C."/>
        </authorList>
    </citation>
    <scope>NUCLEOTIDE SEQUENCE [LARGE SCALE GENOMIC DNA]</scope>
    <source>
        <strain evidence="3">ATCC 29543 / DSM 1740 / CCUG 13145 / JCM 31913 / LMG 7466 / NCTC 11488 / FDC 602W</strain>
    </source>
</reference>
<dbReference type="InterPro" id="IPR002725">
    <property type="entry name" value="YgjP-like_metallopeptidase"/>
</dbReference>
<proteinExistence type="predicted"/>